<evidence type="ECO:0000313" key="3">
    <source>
        <dbReference type="EMBL" id="ONK81847.1"/>
    </source>
</evidence>
<feature type="domain" description="C2H2-type" evidence="2">
    <location>
        <begin position="167"/>
        <end position="194"/>
    </location>
</feature>
<dbReference type="GO" id="GO:0008270">
    <property type="term" value="F:zinc ion binding"/>
    <property type="evidence" value="ECO:0007669"/>
    <property type="project" value="UniProtKB-KW"/>
</dbReference>
<accession>A0A5P1FW85</accession>
<reference evidence="4" key="1">
    <citation type="journal article" date="2017" name="Nat. Commun.">
        <title>The asparagus genome sheds light on the origin and evolution of a young Y chromosome.</title>
        <authorList>
            <person name="Harkess A."/>
            <person name="Zhou J."/>
            <person name="Xu C."/>
            <person name="Bowers J.E."/>
            <person name="Van der Hulst R."/>
            <person name="Ayyampalayam S."/>
            <person name="Mercati F."/>
            <person name="Riccardi P."/>
            <person name="McKain M.R."/>
            <person name="Kakrana A."/>
            <person name="Tang H."/>
            <person name="Ray J."/>
            <person name="Groenendijk J."/>
            <person name="Arikit S."/>
            <person name="Mathioni S.M."/>
            <person name="Nakano M."/>
            <person name="Shan H."/>
            <person name="Telgmann-Rauber A."/>
            <person name="Kanno A."/>
            <person name="Yue Z."/>
            <person name="Chen H."/>
            <person name="Li W."/>
            <person name="Chen Y."/>
            <person name="Xu X."/>
            <person name="Zhang Y."/>
            <person name="Luo S."/>
            <person name="Chen H."/>
            <person name="Gao J."/>
            <person name="Mao Z."/>
            <person name="Pires J.C."/>
            <person name="Luo M."/>
            <person name="Kudrna D."/>
            <person name="Wing R.A."/>
            <person name="Meyers B.C."/>
            <person name="Yi K."/>
            <person name="Kong H."/>
            <person name="Lavrijsen P."/>
            <person name="Sunseri F."/>
            <person name="Falavigna A."/>
            <person name="Ye Y."/>
            <person name="Leebens-Mack J.H."/>
            <person name="Chen G."/>
        </authorList>
    </citation>
    <scope>NUCLEOTIDE SEQUENCE [LARGE SCALE GENOMIC DNA]</scope>
    <source>
        <strain evidence="4">cv. DH0086</strain>
    </source>
</reference>
<dbReference type="InterPro" id="IPR013087">
    <property type="entry name" value="Znf_C2H2_type"/>
</dbReference>
<dbReference type="Proteomes" id="UP000243459">
    <property type="component" value="Chromosome 1"/>
</dbReference>
<protein>
    <recommendedName>
        <fullName evidence="2">C2H2-type domain-containing protein</fullName>
    </recommendedName>
</protein>
<gene>
    <name evidence="3" type="ORF">A4U43_C01F33480</name>
</gene>
<keyword evidence="1" id="KW-0863">Zinc-finger</keyword>
<name>A0A5P1FW85_ASPOF</name>
<organism evidence="3 4">
    <name type="scientific">Asparagus officinalis</name>
    <name type="common">Garden asparagus</name>
    <dbReference type="NCBI Taxonomy" id="4686"/>
    <lineage>
        <taxon>Eukaryota</taxon>
        <taxon>Viridiplantae</taxon>
        <taxon>Streptophyta</taxon>
        <taxon>Embryophyta</taxon>
        <taxon>Tracheophyta</taxon>
        <taxon>Spermatophyta</taxon>
        <taxon>Magnoliopsida</taxon>
        <taxon>Liliopsida</taxon>
        <taxon>Asparagales</taxon>
        <taxon>Asparagaceae</taxon>
        <taxon>Asparagoideae</taxon>
        <taxon>Asparagus</taxon>
    </lineage>
</organism>
<proteinExistence type="predicted"/>
<sequence length="285" mass="32182">MEENYIRGQTGASNFSFTLDPFIATPSTILSPPMENSIPSSQNTLPQTFNPTYHQLLMGNHQSLCNQFSTRNQIPITSNSSNTPLILFESPSLSGNNNRYMYNLQMEPSFRPIALSTNLTLGNQAMYNVGYGHSAPYLANTSPNYFDFDVSWNPRYPSLIKEPSRVYRCATCRVEFPTAQAYGGHMSSHSKARKAQDKLEATEREAKRARIAKETYPFFDLSKRPNMSLIAKKTKEEITKEGDVSGKGKNIMRLPDKEAEEIQMEIPGYNSDESVNSEFFLQLKP</sequence>
<dbReference type="EMBL" id="CM007381">
    <property type="protein sequence ID" value="ONK81847.1"/>
    <property type="molecule type" value="Genomic_DNA"/>
</dbReference>
<dbReference type="PROSITE" id="PS50157">
    <property type="entry name" value="ZINC_FINGER_C2H2_2"/>
    <property type="match status" value="1"/>
</dbReference>
<dbReference type="AlphaFoldDB" id="A0A5P1FW85"/>
<evidence type="ECO:0000256" key="1">
    <source>
        <dbReference type="PROSITE-ProRule" id="PRU00042"/>
    </source>
</evidence>
<keyword evidence="1" id="KW-0862">Zinc</keyword>
<evidence type="ECO:0000259" key="2">
    <source>
        <dbReference type="PROSITE" id="PS50157"/>
    </source>
</evidence>
<dbReference type="PROSITE" id="PS00028">
    <property type="entry name" value="ZINC_FINGER_C2H2_1"/>
    <property type="match status" value="1"/>
</dbReference>
<dbReference type="Gramene" id="ONK81847">
    <property type="protein sequence ID" value="ONK81847"/>
    <property type="gene ID" value="A4U43_C01F33480"/>
</dbReference>
<keyword evidence="4" id="KW-1185">Reference proteome</keyword>
<evidence type="ECO:0000313" key="4">
    <source>
        <dbReference type="Proteomes" id="UP000243459"/>
    </source>
</evidence>
<dbReference type="Pfam" id="PF13912">
    <property type="entry name" value="zf-C2H2_6"/>
    <property type="match status" value="1"/>
</dbReference>
<keyword evidence="1" id="KW-0479">Metal-binding</keyword>